<dbReference type="AlphaFoldDB" id="A0AAW6SVW5"/>
<evidence type="ECO:0000313" key="1">
    <source>
        <dbReference type="EMBL" id="MDH5160951.1"/>
    </source>
</evidence>
<dbReference type="Proteomes" id="UP001159179">
    <property type="component" value="Unassembled WGS sequence"/>
</dbReference>
<comment type="caution">
    <text evidence="1">The sequence shown here is derived from an EMBL/GenBank/DDBJ whole genome shotgun (WGS) entry which is preliminary data.</text>
</comment>
<organism evidence="1 2">
    <name type="scientific">Heyndrickxia oleronia</name>
    <dbReference type="NCBI Taxonomy" id="38875"/>
    <lineage>
        <taxon>Bacteria</taxon>
        <taxon>Bacillati</taxon>
        <taxon>Bacillota</taxon>
        <taxon>Bacilli</taxon>
        <taxon>Bacillales</taxon>
        <taxon>Bacillaceae</taxon>
        <taxon>Heyndrickxia</taxon>
    </lineage>
</organism>
<dbReference type="EMBL" id="JAROYP010000004">
    <property type="protein sequence ID" value="MDH5160951.1"/>
    <property type="molecule type" value="Genomic_DNA"/>
</dbReference>
<name>A0AAW6SVW5_9BACI</name>
<accession>A0AAW6SVW5</accession>
<protein>
    <submittedName>
        <fullName evidence="1">Uncharacterized protein</fullName>
    </submittedName>
</protein>
<dbReference type="RefSeq" id="WP_280616402.1">
    <property type="nucleotide sequence ID" value="NZ_JAROYP010000004.1"/>
</dbReference>
<reference evidence="1" key="1">
    <citation type="submission" date="2023-03" db="EMBL/GenBank/DDBJ databases">
        <title>Bacterial isolates from washroom surfaces on a university campus.</title>
        <authorList>
            <person name="Holman D.B."/>
            <person name="Gzyl K.E."/>
            <person name="Taheri A.E."/>
        </authorList>
    </citation>
    <scope>NUCLEOTIDE SEQUENCE</scope>
    <source>
        <strain evidence="1">RD03</strain>
    </source>
</reference>
<gene>
    <name evidence="1" type="ORF">P5X88_08380</name>
</gene>
<proteinExistence type="predicted"/>
<sequence>MDIDQFLNVLSKCERIVDDQNLECIQDVFVLKILNDMFENERQDIRQDFLLRGICSSEVDNLIDDPAYYQFIYIPNLVRWNQLKNIQHNDWTFIAHALQTIIDSNPINIPPLPYRAQNINFYQMKQLVELIDVCDFQMSKEKTEAIFKAIESWQKMKRLKVGSWMLINCYYAK</sequence>
<evidence type="ECO:0000313" key="2">
    <source>
        <dbReference type="Proteomes" id="UP001159179"/>
    </source>
</evidence>